<evidence type="ECO:0000259" key="6">
    <source>
        <dbReference type="PROSITE" id="PS50103"/>
    </source>
</evidence>
<comment type="caution">
    <text evidence="7">The sequence shown here is derived from an EMBL/GenBank/DDBJ whole genome shotgun (WGS) entry which is preliminary data.</text>
</comment>
<evidence type="ECO:0000256" key="1">
    <source>
        <dbReference type="ARBA" id="ARBA00022723"/>
    </source>
</evidence>
<dbReference type="PANTHER" id="PTHR11224:SF10">
    <property type="entry name" value="IP09428P-RELATED"/>
    <property type="match status" value="1"/>
</dbReference>
<gene>
    <name evidence="7" type="ORF">F5X68DRAFT_36384</name>
</gene>
<feature type="region of interest" description="Disordered" evidence="5">
    <location>
        <begin position="184"/>
        <end position="284"/>
    </location>
</feature>
<keyword evidence="1 4" id="KW-0479">Metal-binding</keyword>
<dbReference type="PROSITE" id="PS50103">
    <property type="entry name" value="ZF_C3H1"/>
    <property type="match status" value="2"/>
</dbReference>
<feature type="compositionally biased region" description="Low complexity" evidence="5">
    <location>
        <begin position="228"/>
        <end position="239"/>
    </location>
</feature>
<evidence type="ECO:0000256" key="2">
    <source>
        <dbReference type="ARBA" id="ARBA00022771"/>
    </source>
</evidence>
<protein>
    <recommendedName>
        <fullName evidence="6">C3H1-type domain-containing protein</fullName>
    </recommendedName>
</protein>
<feature type="compositionally biased region" description="Pro residues" evidence="5">
    <location>
        <begin position="240"/>
        <end position="253"/>
    </location>
</feature>
<feature type="domain" description="C3H1-type" evidence="6">
    <location>
        <begin position="333"/>
        <end position="360"/>
    </location>
</feature>
<keyword evidence="2 4" id="KW-0863">Zinc-finger</keyword>
<accession>A0A9P9A5R4</accession>
<feature type="compositionally biased region" description="Basic and acidic residues" evidence="5">
    <location>
        <begin position="190"/>
        <end position="204"/>
    </location>
</feature>
<feature type="region of interest" description="Disordered" evidence="5">
    <location>
        <begin position="297"/>
        <end position="332"/>
    </location>
</feature>
<dbReference type="InterPro" id="IPR000571">
    <property type="entry name" value="Znf_CCCH"/>
</dbReference>
<dbReference type="Proteomes" id="UP000770015">
    <property type="component" value="Unassembled WGS sequence"/>
</dbReference>
<feature type="compositionally biased region" description="Low complexity" evidence="5">
    <location>
        <begin position="254"/>
        <end position="268"/>
    </location>
</feature>
<reference evidence="7" key="1">
    <citation type="journal article" date="2021" name="Nat. Commun.">
        <title>Genetic determinants of endophytism in the Arabidopsis root mycobiome.</title>
        <authorList>
            <person name="Mesny F."/>
            <person name="Miyauchi S."/>
            <person name="Thiergart T."/>
            <person name="Pickel B."/>
            <person name="Atanasova L."/>
            <person name="Karlsson M."/>
            <person name="Huettel B."/>
            <person name="Barry K.W."/>
            <person name="Haridas S."/>
            <person name="Chen C."/>
            <person name="Bauer D."/>
            <person name="Andreopoulos W."/>
            <person name="Pangilinan J."/>
            <person name="LaButti K."/>
            <person name="Riley R."/>
            <person name="Lipzen A."/>
            <person name="Clum A."/>
            <person name="Drula E."/>
            <person name="Henrissat B."/>
            <person name="Kohler A."/>
            <person name="Grigoriev I.V."/>
            <person name="Martin F.M."/>
            <person name="Hacquard S."/>
        </authorList>
    </citation>
    <scope>NUCLEOTIDE SEQUENCE</scope>
    <source>
        <strain evidence="7">MPI-SDFR-AT-0117</strain>
    </source>
</reference>
<dbReference type="PANTHER" id="PTHR11224">
    <property type="entry name" value="MAKORIN-RELATED"/>
    <property type="match status" value="1"/>
</dbReference>
<dbReference type="EMBL" id="JAGSXJ010000022">
    <property type="protein sequence ID" value="KAH6677810.1"/>
    <property type="molecule type" value="Genomic_DNA"/>
</dbReference>
<feature type="zinc finger region" description="C3H1-type" evidence="4">
    <location>
        <begin position="333"/>
        <end position="360"/>
    </location>
</feature>
<sequence length="847" mass="90900">MSRNSSDHLHDSLDRTAPSRTRPSDCPDHLVQPGGALTLGQSHRVNHQRHPSSASPPHLRFISTPSLHDSAPRRLDPASVPVLLLSPPNSDLDLPGRRPRSGYYRYDTRLTPSTEEEEEDVWGPSTTTVNPHDHRHTSASPTPQVARSALLYSRSRFLRNHHSSLRRQATDSRHVLNISSASAAAPLTADTDRASAHRPGDHRQRAAASCGTSHQQVLSQSHRRKWWSTTAATAAAPTPTLTPTPPPTPPTPTTPVLSRRPRTRPLSPQFSNSLLPPHPPLPTPRACSNMPSTEFRHARSGSVNIPPQNGHANSAMSPAAPSARFDGPRSPPNTSHVPCKFFRQGACQAGNACPFSHDIGNSAETVCKYFAKGNCKFGPKCANVHILPDGRRINYGKNGVTIGTAPLALGRGQPPTSNAYTPNTTSALTSGLYRDGVPPYNPTYPYGEDAQHQLGRQPSLEGGLPTIETGYSHPGSNYGSPRDDDLASRLGFGLSPVNKGLSVLDAPLPASFDSQGISNAARFPAAPWPSSVPSKFGLESPTPSLHNAKEERTSETLKSLHTSAFGNDYLSPIAGSSPPATEEYFGKRTMHSSRYPKPKMLSSSLPKAAVDRDWDAEFAFLEEDYVPKDLSDLLTPVEKARRGSIRAVDVEAGSPLTGASPSRWGPLFQRQKEEEVNKHAPSVFGHVGSPLRNSVLSHEMNGGGGSFRDFSPSTSALTQQFSRTRLGDEGGGSPRLHPMMAAGRTTSNGGISAAKDRMLERHVSSGSVGSSGRYTTPIDEEDSSFVFNMEEDGDDQASRQRKRASVGMGLGGTTWSYAGVLSGKSTPTSGLAKESREPPSVETVGGR</sequence>
<feature type="region of interest" description="Disordered" evidence="5">
    <location>
        <begin position="457"/>
        <end position="481"/>
    </location>
</feature>
<feature type="region of interest" description="Disordered" evidence="5">
    <location>
        <begin position="790"/>
        <end position="847"/>
    </location>
</feature>
<dbReference type="SUPFAM" id="SSF90229">
    <property type="entry name" value="CCCH zinc finger"/>
    <property type="match status" value="1"/>
</dbReference>
<feature type="compositionally biased region" description="Polar residues" evidence="5">
    <location>
        <begin position="301"/>
        <end position="311"/>
    </location>
</feature>
<dbReference type="InterPro" id="IPR036855">
    <property type="entry name" value="Znf_CCCH_sf"/>
</dbReference>
<evidence type="ECO:0000313" key="7">
    <source>
        <dbReference type="EMBL" id="KAH6677810.1"/>
    </source>
</evidence>
<dbReference type="Pfam" id="PF14608">
    <property type="entry name" value="zf-CCCH_2"/>
    <property type="match status" value="1"/>
</dbReference>
<dbReference type="GO" id="GO:0061630">
    <property type="term" value="F:ubiquitin protein ligase activity"/>
    <property type="evidence" value="ECO:0007669"/>
    <property type="project" value="InterPro"/>
</dbReference>
<feature type="zinc finger region" description="C3H1-type" evidence="4">
    <location>
        <begin position="361"/>
        <end position="388"/>
    </location>
</feature>
<name>A0A9P9A5R4_9PEZI</name>
<dbReference type="SMART" id="SM00356">
    <property type="entry name" value="ZnF_C3H1"/>
    <property type="match status" value="2"/>
</dbReference>
<feature type="compositionally biased region" description="Low complexity" evidence="5">
    <location>
        <begin position="312"/>
        <end position="323"/>
    </location>
</feature>
<dbReference type="AlphaFoldDB" id="A0A9P9A5R4"/>
<organism evidence="7 8">
    <name type="scientific">Plectosphaerella plurivora</name>
    <dbReference type="NCBI Taxonomy" id="936078"/>
    <lineage>
        <taxon>Eukaryota</taxon>
        <taxon>Fungi</taxon>
        <taxon>Dikarya</taxon>
        <taxon>Ascomycota</taxon>
        <taxon>Pezizomycotina</taxon>
        <taxon>Sordariomycetes</taxon>
        <taxon>Hypocreomycetidae</taxon>
        <taxon>Glomerellales</taxon>
        <taxon>Plectosphaerellaceae</taxon>
        <taxon>Plectosphaerella</taxon>
    </lineage>
</organism>
<dbReference type="OrthoDB" id="411372at2759"/>
<evidence type="ECO:0000256" key="3">
    <source>
        <dbReference type="ARBA" id="ARBA00022833"/>
    </source>
</evidence>
<dbReference type="GO" id="GO:0000209">
    <property type="term" value="P:protein polyubiquitination"/>
    <property type="evidence" value="ECO:0007669"/>
    <property type="project" value="InterPro"/>
</dbReference>
<dbReference type="GO" id="GO:0008270">
    <property type="term" value="F:zinc ion binding"/>
    <property type="evidence" value="ECO:0007669"/>
    <property type="project" value="UniProtKB-KW"/>
</dbReference>
<feature type="domain" description="C3H1-type" evidence="6">
    <location>
        <begin position="361"/>
        <end position="388"/>
    </location>
</feature>
<feature type="compositionally biased region" description="Low complexity" evidence="5">
    <location>
        <begin position="77"/>
        <end position="93"/>
    </location>
</feature>
<feature type="compositionally biased region" description="Polar residues" evidence="5">
    <location>
        <begin position="210"/>
        <end position="220"/>
    </location>
</feature>
<dbReference type="Pfam" id="PF00642">
    <property type="entry name" value="zf-CCCH"/>
    <property type="match status" value="1"/>
</dbReference>
<feature type="region of interest" description="Disordered" evidence="5">
    <location>
        <begin position="1"/>
        <end position="145"/>
    </location>
</feature>
<proteinExistence type="predicted"/>
<dbReference type="InterPro" id="IPR045072">
    <property type="entry name" value="MKRN-like"/>
</dbReference>
<evidence type="ECO:0000256" key="5">
    <source>
        <dbReference type="SAM" id="MobiDB-lite"/>
    </source>
</evidence>
<evidence type="ECO:0000256" key="4">
    <source>
        <dbReference type="PROSITE-ProRule" id="PRU00723"/>
    </source>
</evidence>
<feature type="compositionally biased region" description="Basic and acidic residues" evidence="5">
    <location>
        <begin position="1"/>
        <end position="14"/>
    </location>
</feature>
<keyword evidence="3 4" id="KW-0862">Zinc</keyword>
<keyword evidence="8" id="KW-1185">Reference proteome</keyword>
<evidence type="ECO:0000313" key="8">
    <source>
        <dbReference type="Proteomes" id="UP000770015"/>
    </source>
</evidence>
<dbReference type="Gene3D" id="4.10.1000.10">
    <property type="entry name" value="Zinc finger, CCCH-type"/>
    <property type="match status" value="1"/>
</dbReference>
<feature type="region of interest" description="Disordered" evidence="5">
    <location>
        <begin position="762"/>
        <end position="781"/>
    </location>
</feature>